<organism evidence="2 3">
    <name type="scientific">Pleurodeles waltl</name>
    <name type="common">Iberian ribbed newt</name>
    <dbReference type="NCBI Taxonomy" id="8319"/>
    <lineage>
        <taxon>Eukaryota</taxon>
        <taxon>Metazoa</taxon>
        <taxon>Chordata</taxon>
        <taxon>Craniata</taxon>
        <taxon>Vertebrata</taxon>
        <taxon>Euteleostomi</taxon>
        <taxon>Amphibia</taxon>
        <taxon>Batrachia</taxon>
        <taxon>Caudata</taxon>
        <taxon>Salamandroidea</taxon>
        <taxon>Salamandridae</taxon>
        <taxon>Pleurodelinae</taxon>
        <taxon>Pleurodeles</taxon>
    </lineage>
</organism>
<sequence>MQLASRGARSLEDESQEAGPSRRANAKGGGVWPGCGIWEPRVSLLGAASVVPHHTTWLHDPLSSLPDGPRAALRSGSWRVGPTWRRLLRMPLEARNGDVWSEVSLLKQDHRNVVSHVIDVEDRVSEFEDTMHSFGNDLVEVKAITKIWKVGDAENCARCNNLRLVVEGTNMVDFLGQWLRANFTADNFSTCFVSKQTHRVVFSRPPPSDPPIVL</sequence>
<dbReference type="AlphaFoldDB" id="A0AAV7NAA3"/>
<accession>A0AAV7NAA3</accession>
<dbReference type="Proteomes" id="UP001066276">
    <property type="component" value="Chromosome 9"/>
</dbReference>
<evidence type="ECO:0000313" key="2">
    <source>
        <dbReference type="EMBL" id="KAJ1109625.1"/>
    </source>
</evidence>
<keyword evidence="3" id="KW-1185">Reference proteome</keyword>
<reference evidence="2" key="1">
    <citation type="journal article" date="2022" name="bioRxiv">
        <title>Sequencing and chromosome-scale assembly of the giantPleurodeles waltlgenome.</title>
        <authorList>
            <person name="Brown T."/>
            <person name="Elewa A."/>
            <person name="Iarovenko S."/>
            <person name="Subramanian E."/>
            <person name="Araus A.J."/>
            <person name="Petzold A."/>
            <person name="Susuki M."/>
            <person name="Suzuki K.-i.T."/>
            <person name="Hayashi T."/>
            <person name="Toyoda A."/>
            <person name="Oliveira C."/>
            <person name="Osipova E."/>
            <person name="Leigh N.D."/>
            <person name="Simon A."/>
            <person name="Yun M.H."/>
        </authorList>
    </citation>
    <scope>NUCLEOTIDE SEQUENCE</scope>
    <source>
        <strain evidence="2">20211129_DDA</strain>
        <tissue evidence="2">Liver</tissue>
    </source>
</reference>
<name>A0AAV7NAA3_PLEWA</name>
<gene>
    <name evidence="2" type="ORF">NDU88_006985</name>
</gene>
<proteinExistence type="predicted"/>
<evidence type="ECO:0000313" key="3">
    <source>
        <dbReference type="Proteomes" id="UP001066276"/>
    </source>
</evidence>
<evidence type="ECO:0000256" key="1">
    <source>
        <dbReference type="SAM" id="MobiDB-lite"/>
    </source>
</evidence>
<protein>
    <submittedName>
        <fullName evidence="2">Uncharacterized protein</fullName>
    </submittedName>
</protein>
<feature type="region of interest" description="Disordered" evidence="1">
    <location>
        <begin position="1"/>
        <end position="30"/>
    </location>
</feature>
<dbReference type="EMBL" id="JANPWB010000013">
    <property type="protein sequence ID" value="KAJ1109625.1"/>
    <property type="molecule type" value="Genomic_DNA"/>
</dbReference>
<comment type="caution">
    <text evidence="2">The sequence shown here is derived from an EMBL/GenBank/DDBJ whole genome shotgun (WGS) entry which is preliminary data.</text>
</comment>